<sequence>MCAGAQAVRATIDARDGDALTNGAARDAQACRAALRCDTPRGRAAGIPRTCAIAAMQRLVRRPTHRAWRLANAPGSGLHWCRIRPRHQESSR</sequence>
<dbReference type="AlphaFoldDB" id="B9BKW7"/>
<protein>
    <submittedName>
        <fullName evidence="1">Uncharacterized protein</fullName>
    </submittedName>
</protein>
<name>B9BKW7_9BURK</name>
<dbReference type="EMBL" id="ACFC01000002">
    <property type="protein sequence ID" value="EEE08584.1"/>
    <property type="molecule type" value="Genomic_DNA"/>
</dbReference>
<evidence type="ECO:0000313" key="1">
    <source>
        <dbReference type="EMBL" id="EEE08584.1"/>
    </source>
</evidence>
<reference evidence="1 2" key="1">
    <citation type="journal article" date="2012" name="J. Bacteriol.">
        <title>Draft Genome Sequence Determination for Cystic Fibrosis and Chronic Granulomatous Disease Burkholderia multivorans Isolates.</title>
        <authorList>
            <person name="Varga J.J."/>
            <person name="Losada L."/>
            <person name="Zelazny A.M."/>
            <person name="Brinkac L."/>
            <person name="Harkins D."/>
            <person name="Radune D."/>
            <person name="Hostetler J."/>
            <person name="Sampaio E.P."/>
            <person name="Ronning C.M."/>
            <person name="Nierman W.C."/>
            <person name="Greenberg D.E."/>
            <person name="Holland S.M."/>
            <person name="Goldberg J.B."/>
        </authorList>
    </citation>
    <scope>NUCLEOTIDE SEQUENCE [LARGE SCALE GENOMIC DNA]</scope>
    <source>
        <strain evidence="1 2">CGD2</strain>
    </source>
</reference>
<dbReference type="Proteomes" id="UP000004535">
    <property type="component" value="Unassembled WGS sequence"/>
</dbReference>
<evidence type="ECO:0000313" key="2">
    <source>
        <dbReference type="Proteomes" id="UP000004535"/>
    </source>
</evidence>
<accession>B9BKW7</accession>
<comment type="caution">
    <text evidence="1">The sequence shown here is derived from an EMBL/GenBank/DDBJ whole genome shotgun (WGS) entry which is preliminary data.</text>
</comment>
<gene>
    <name evidence="1" type="ORF">BURMUCGD2_5725</name>
</gene>
<proteinExistence type="predicted"/>
<organism evidence="1 2">
    <name type="scientific">Burkholderia multivorans CGD2</name>
    <dbReference type="NCBI Taxonomy" id="513052"/>
    <lineage>
        <taxon>Bacteria</taxon>
        <taxon>Pseudomonadati</taxon>
        <taxon>Pseudomonadota</taxon>
        <taxon>Betaproteobacteria</taxon>
        <taxon>Burkholderiales</taxon>
        <taxon>Burkholderiaceae</taxon>
        <taxon>Burkholderia</taxon>
        <taxon>Burkholderia cepacia complex</taxon>
    </lineage>
</organism>